<dbReference type="Proteomes" id="UP000240739">
    <property type="component" value="Unassembled WGS sequence"/>
</dbReference>
<feature type="domain" description="Large ribosomal subunit protein bL12 C-terminal" evidence="1">
    <location>
        <begin position="19"/>
        <end position="81"/>
    </location>
</feature>
<dbReference type="Pfam" id="PF09851">
    <property type="entry name" value="SHOCT"/>
    <property type="match status" value="1"/>
</dbReference>
<name>A0A2T4UNN5_9ACTN</name>
<keyword evidence="4" id="KW-1185">Reference proteome</keyword>
<dbReference type="InterPro" id="IPR018649">
    <property type="entry name" value="SHOCT"/>
</dbReference>
<dbReference type="SUPFAM" id="SSF54736">
    <property type="entry name" value="ClpS-like"/>
    <property type="match status" value="1"/>
</dbReference>
<comment type="caution">
    <text evidence="3">The sequence shown here is derived from an EMBL/GenBank/DDBJ whole genome shotgun (WGS) entry which is preliminary data.</text>
</comment>
<gene>
    <name evidence="3" type="ORF">C7Y72_12150</name>
</gene>
<dbReference type="GO" id="GO:0003735">
    <property type="term" value="F:structural constituent of ribosome"/>
    <property type="evidence" value="ECO:0007669"/>
    <property type="project" value="InterPro"/>
</dbReference>
<protein>
    <recommendedName>
        <fullName evidence="5">SHOCT domain-containing protein</fullName>
    </recommendedName>
</protein>
<dbReference type="GO" id="GO:0006412">
    <property type="term" value="P:translation"/>
    <property type="evidence" value="ECO:0007669"/>
    <property type="project" value="InterPro"/>
</dbReference>
<dbReference type="InterPro" id="IPR013823">
    <property type="entry name" value="Ribosomal_bL12_C"/>
</dbReference>
<proteinExistence type="predicted"/>
<dbReference type="InterPro" id="IPR014719">
    <property type="entry name" value="Ribosomal_bL12_C/ClpS-like"/>
</dbReference>
<evidence type="ECO:0008006" key="5">
    <source>
        <dbReference type="Google" id="ProtNLM"/>
    </source>
</evidence>
<reference evidence="3 4" key="1">
    <citation type="submission" date="2018-03" db="EMBL/GenBank/DDBJ databases">
        <title>Aquarubrobacter algicola gen. nov., sp. nov., a novel actinobacterium isolated from shallow eutrophic lake during the end of cyanobacterial harmful algal blooms.</title>
        <authorList>
            <person name="Chun S.J."/>
        </authorList>
    </citation>
    <scope>NUCLEOTIDE SEQUENCE [LARGE SCALE GENOMIC DNA]</scope>
    <source>
        <strain evidence="3 4">Seoho-28</strain>
    </source>
</reference>
<dbReference type="Pfam" id="PF00542">
    <property type="entry name" value="Ribosomal_L12"/>
    <property type="match status" value="1"/>
</dbReference>
<organism evidence="3 4">
    <name type="scientific">Paraconexibacter algicola</name>
    <dbReference type="NCBI Taxonomy" id="2133960"/>
    <lineage>
        <taxon>Bacteria</taxon>
        <taxon>Bacillati</taxon>
        <taxon>Actinomycetota</taxon>
        <taxon>Thermoleophilia</taxon>
        <taxon>Solirubrobacterales</taxon>
        <taxon>Paraconexibacteraceae</taxon>
        <taxon>Paraconexibacter</taxon>
    </lineage>
</organism>
<sequence length="128" mass="13443">MVVPTPSAAFLPARGDHELVLEAAGEQQIRIIKVCREATGLGLKEAKDLADRAPSSLGSFSAADAERLRAQIVAAGGRASVRRAAGGSTPEPAAADTVELLERLVALRDRGALTDEEFAREKQRILGA</sequence>
<dbReference type="AlphaFoldDB" id="A0A2T4UNN5"/>
<evidence type="ECO:0000259" key="2">
    <source>
        <dbReference type="Pfam" id="PF09851"/>
    </source>
</evidence>
<feature type="domain" description="SHOCT" evidence="2">
    <location>
        <begin position="101"/>
        <end position="126"/>
    </location>
</feature>
<dbReference type="EMBL" id="PYYB01000001">
    <property type="protein sequence ID" value="PTL60824.1"/>
    <property type="molecule type" value="Genomic_DNA"/>
</dbReference>
<evidence type="ECO:0000313" key="4">
    <source>
        <dbReference type="Proteomes" id="UP000240739"/>
    </source>
</evidence>
<accession>A0A2T4UNN5</accession>
<evidence type="ECO:0000259" key="1">
    <source>
        <dbReference type="Pfam" id="PF00542"/>
    </source>
</evidence>
<dbReference type="Gene3D" id="3.30.1390.10">
    <property type="match status" value="1"/>
</dbReference>
<evidence type="ECO:0000313" key="3">
    <source>
        <dbReference type="EMBL" id="PTL60824.1"/>
    </source>
</evidence>